<evidence type="ECO:0000313" key="2">
    <source>
        <dbReference type="EMBL" id="HGI43783.1"/>
    </source>
</evidence>
<dbReference type="GO" id="GO:0006629">
    <property type="term" value="P:lipid metabolic process"/>
    <property type="evidence" value="ECO:0007669"/>
    <property type="project" value="InterPro"/>
</dbReference>
<dbReference type="InterPro" id="IPR030395">
    <property type="entry name" value="GP_PDE_dom"/>
</dbReference>
<reference evidence="2" key="1">
    <citation type="journal article" date="2020" name="mSystems">
        <title>Genome- and Community-Level Interaction Insights into Carbon Utilization and Element Cycling Functions of Hydrothermarchaeota in Hydrothermal Sediment.</title>
        <authorList>
            <person name="Zhou Z."/>
            <person name="Liu Y."/>
            <person name="Xu W."/>
            <person name="Pan J."/>
            <person name="Luo Z.H."/>
            <person name="Li M."/>
        </authorList>
    </citation>
    <scope>NUCLEOTIDE SEQUENCE [LARGE SCALE GENOMIC DNA]</scope>
    <source>
        <strain evidence="2">SpSt-735</strain>
    </source>
</reference>
<proteinExistence type="predicted"/>
<protein>
    <recommendedName>
        <fullName evidence="1">GP-PDE domain-containing protein</fullName>
    </recommendedName>
</protein>
<dbReference type="Gene3D" id="3.20.20.190">
    <property type="entry name" value="Phosphatidylinositol (PI) phosphodiesterase"/>
    <property type="match status" value="1"/>
</dbReference>
<dbReference type="Pfam" id="PF03009">
    <property type="entry name" value="GDPD"/>
    <property type="match status" value="1"/>
</dbReference>
<dbReference type="SUPFAM" id="SSF51695">
    <property type="entry name" value="PLC-like phosphodiesterases"/>
    <property type="match status" value="1"/>
</dbReference>
<evidence type="ECO:0000259" key="1">
    <source>
        <dbReference type="PROSITE" id="PS51704"/>
    </source>
</evidence>
<accession>A0A7C4B9U0</accession>
<sequence length="69" mass="7378">MEARRGASAYEPEEAPRAIREAVEMGLHAVGIYARVTKGGHVVIIHDGDLARVAGESPRASERGRIGRA</sequence>
<dbReference type="EMBL" id="DTFI01000122">
    <property type="protein sequence ID" value="HGI43783.1"/>
    <property type="molecule type" value="Genomic_DNA"/>
</dbReference>
<feature type="domain" description="GP-PDE" evidence="1">
    <location>
        <begin position="1"/>
        <end position="69"/>
    </location>
</feature>
<organism evidence="2">
    <name type="scientific">Thermofilum pendens</name>
    <dbReference type="NCBI Taxonomy" id="2269"/>
    <lineage>
        <taxon>Archaea</taxon>
        <taxon>Thermoproteota</taxon>
        <taxon>Thermoprotei</taxon>
        <taxon>Thermofilales</taxon>
        <taxon>Thermofilaceae</taxon>
        <taxon>Thermofilum</taxon>
    </lineage>
</organism>
<gene>
    <name evidence="2" type="ORF">ENV17_05310</name>
</gene>
<dbReference type="GO" id="GO:0008081">
    <property type="term" value="F:phosphoric diester hydrolase activity"/>
    <property type="evidence" value="ECO:0007669"/>
    <property type="project" value="InterPro"/>
</dbReference>
<comment type="caution">
    <text evidence="2">The sequence shown here is derived from an EMBL/GenBank/DDBJ whole genome shotgun (WGS) entry which is preliminary data.</text>
</comment>
<name>A0A7C4B9U0_THEPE</name>
<dbReference type="InterPro" id="IPR017946">
    <property type="entry name" value="PLC-like_Pdiesterase_TIM-brl"/>
</dbReference>
<dbReference type="PROSITE" id="PS51704">
    <property type="entry name" value="GP_PDE"/>
    <property type="match status" value="1"/>
</dbReference>
<dbReference type="AlphaFoldDB" id="A0A7C4B9U0"/>